<keyword evidence="2 5" id="KW-0812">Transmembrane</keyword>
<keyword evidence="8" id="KW-1185">Reference proteome</keyword>
<dbReference type="InterPro" id="IPR011527">
    <property type="entry name" value="ABC1_TM_dom"/>
</dbReference>
<evidence type="ECO:0000313" key="8">
    <source>
        <dbReference type="Proteomes" id="UP001438292"/>
    </source>
</evidence>
<keyword evidence="3 5" id="KW-1133">Transmembrane helix</keyword>
<dbReference type="PROSITE" id="PS50929">
    <property type="entry name" value="ABC_TM1F"/>
    <property type="match status" value="1"/>
</dbReference>
<dbReference type="Gene3D" id="1.20.1560.10">
    <property type="entry name" value="ABC transporter type 1, transmembrane domain"/>
    <property type="match status" value="1"/>
</dbReference>
<protein>
    <submittedName>
        <fullName evidence="7">Type I secretion system permease/ATPase</fullName>
    </submittedName>
</protein>
<evidence type="ECO:0000256" key="2">
    <source>
        <dbReference type="ARBA" id="ARBA00022692"/>
    </source>
</evidence>
<evidence type="ECO:0000259" key="6">
    <source>
        <dbReference type="PROSITE" id="PS50929"/>
    </source>
</evidence>
<comment type="caution">
    <text evidence="7">The sequence shown here is derived from an EMBL/GenBank/DDBJ whole genome shotgun (WGS) entry which is preliminary data.</text>
</comment>
<comment type="subcellular location">
    <subcellularLocation>
        <location evidence="1">Cell membrane</location>
        <topology evidence="1">Multi-pass membrane protein</topology>
    </subcellularLocation>
</comment>
<sequence>MTDLLGKRADMRVSDRVFGHALRLRNSAIPRSTGTFISQLLELEAISVLGTATTVSSIVDMPFLLLFMLVMAIIAPQLAWIAPVAVILMILPGVLKQKTLARLAHQSLKESTLRNAVLVE</sequence>
<feature type="transmembrane region" description="Helical" evidence="5">
    <location>
        <begin position="63"/>
        <end position="91"/>
    </location>
</feature>
<dbReference type="EMBL" id="JBDQQU010000349">
    <property type="protein sequence ID" value="MEO3957374.1"/>
    <property type="molecule type" value="Genomic_DNA"/>
</dbReference>
<evidence type="ECO:0000256" key="5">
    <source>
        <dbReference type="SAM" id="Phobius"/>
    </source>
</evidence>
<evidence type="ECO:0000256" key="3">
    <source>
        <dbReference type="ARBA" id="ARBA00022989"/>
    </source>
</evidence>
<organism evidence="7 8">
    <name type="scientific">Chromobacterium piscinae</name>
    <dbReference type="NCBI Taxonomy" id="686831"/>
    <lineage>
        <taxon>Bacteria</taxon>
        <taxon>Pseudomonadati</taxon>
        <taxon>Pseudomonadota</taxon>
        <taxon>Betaproteobacteria</taxon>
        <taxon>Neisseriales</taxon>
        <taxon>Chromobacteriaceae</taxon>
        <taxon>Chromobacterium</taxon>
    </lineage>
</organism>
<keyword evidence="4 5" id="KW-0472">Membrane</keyword>
<gene>
    <name evidence="7" type="ORF">ABH309_23300</name>
</gene>
<evidence type="ECO:0000256" key="4">
    <source>
        <dbReference type="ARBA" id="ARBA00023136"/>
    </source>
</evidence>
<reference evidence="7 8" key="1">
    <citation type="submission" date="2024-05" db="EMBL/GenBank/DDBJ databases">
        <authorList>
            <person name="De Oliveira J.P."/>
            <person name="Noriler S.A."/>
            <person name="De Oliveira A.G."/>
            <person name="Sipoli D.S."/>
        </authorList>
    </citation>
    <scope>NUCLEOTIDE SEQUENCE [LARGE SCALE GENOMIC DNA]</scope>
    <source>
        <strain evidence="7 8">LABIM186</strain>
    </source>
</reference>
<proteinExistence type="predicted"/>
<evidence type="ECO:0000256" key="1">
    <source>
        <dbReference type="ARBA" id="ARBA00004651"/>
    </source>
</evidence>
<evidence type="ECO:0000313" key="7">
    <source>
        <dbReference type="EMBL" id="MEO3957374.1"/>
    </source>
</evidence>
<name>A0ABV0HC44_9NEIS</name>
<dbReference type="Proteomes" id="UP001438292">
    <property type="component" value="Unassembled WGS sequence"/>
</dbReference>
<dbReference type="SUPFAM" id="SSF90123">
    <property type="entry name" value="ABC transporter transmembrane region"/>
    <property type="match status" value="1"/>
</dbReference>
<accession>A0ABV0HC44</accession>
<dbReference type="InterPro" id="IPR036640">
    <property type="entry name" value="ABC1_TM_sf"/>
</dbReference>
<feature type="non-terminal residue" evidence="7">
    <location>
        <position position="120"/>
    </location>
</feature>
<feature type="domain" description="ABC transmembrane type-1" evidence="6">
    <location>
        <begin position="1"/>
        <end position="120"/>
    </location>
</feature>